<keyword evidence="2" id="KW-1185">Reference proteome</keyword>
<protein>
    <submittedName>
        <fullName evidence="1">Uncharacterized protein</fullName>
    </submittedName>
</protein>
<dbReference type="Proteomes" id="UP001501565">
    <property type="component" value="Unassembled WGS sequence"/>
</dbReference>
<dbReference type="RefSeq" id="WP_344795874.1">
    <property type="nucleotide sequence ID" value="NZ_BAABBN010000004.1"/>
</dbReference>
<evidence type="ECO:0000313" key="2">
    <source>
        <dbReference type="Proteomes" id="UP001501565"/>
    </source>
</evidence>
<comment type="caution">
    <text evidence="1">The sequence shown here is derived from an EMBL/GenBank/DDBJ whole genome shotgun (WGS) entry which is preliminary data.</text>
</comment>
<evidence type="ECO:0000313" key="1">
    <source>
        <dbReference type="EMBL" id="GAA3916300.1"/>
    </source>
</evidence>
<reference evidence="2" key="1">
    <citation type="journal article" date="2019" name="Int. J. Syst. Evol. Microbiol.">
        <title>The Global Catalogue of Microorganisms (GCM) 10K type strain sequencing project: providing services to taxonomists for standard genome sequencing and annotation.</title>
        <authorList>
            <consortium name="The Broad Institute Genomics Platform"/>
            <consortium name="The Broad Institute Genome Sequencing Center for Infectious Disease"/>
            <person name="Wu L."/>
            <person name="Ma J."/>
        </authorList>
    </citation>
    <scope>NUCLEOTIDE SEQUENCE [LARGE SCALE GENOMIC DNA]</scope>
    <source>
        <strain evidence="2">JCM 17551</strain>
    </source>
</reference>
<organism evidence="1 2">
    <name type="scientific">Litoribacillus peritrichatus</name>
    <dbReference type="NCBI Taxonomy" id="718191"/>
    <lineage>
        <taxon>Bacteria</taxon>
        <taxon>Pseudomonadati</taxon>
        <taxon>Pseudomonadota</taxon>
        <taxon>Gammaproteobacteria</taxon>
        <taxon>Oceanospirillales</taxon>
        <taxon>Oceanospirillaceae</taxon>
        <taxon>Litoribacillus</taxon>
    </lineage>
</organism>
<name>A0ABP7M7R1_9GAMM</name>
<gene>
    <name evidence="1" type="ORF">GCM10022277_08760</name>
</gene>
<accession>A0ABP7M7R1</accession>
<dbReference type="EMBL" id="BAABBN010000004">
    <property type="protein sequence ID" value="GAA3916300.1"/>
    <property type="molecule type" value="Genomic_DNA"/>
</dbReference>
<sequence length="155" mass="16555">MVRLALQTVFLLVCLNTGMVVWADHERNQQQLSPGAAGQPSVVQQWKQGLAGAKLTAYSGSVTSSNSTLTIINFCRNGRYSYYKEGSWSVPGMAGGASNNTVTGRWNIEQQGPYPMLVYLTDQGQRGSFPVYLQANGRVNIGGTAFAAQQGGAGC</sequence>
<proteinExistence type="predicted"/>